<reference evidence="2" key="1">
    <citation type="journal article" date="2019" name="Int. J. Syst. Evol. Microbiol.">
        <title>The Global Catalogue of Microorganisms (GCM) 10K type strain sequencing project: providing services to taxonomists for standard genome sequencing and annotation.</title>
        <authorList>
            <consortium name="The Broad Institute Genomics Platform"/>
            <consortium name="The Broad Institute Genome Sequencing Center for Infectious Disease"/>
            <person name="Wu L."/>
            <person name="Ma J."/>
        </authorList>
    </citation>
    <scope>NUCLEOTIDE SEQUENCE [LARGE SCALE GENOMIC DNA]</scope>
    <source>
        <strain evidence="2">JCM 3399</strain>
    </source>
</reference>
<dbReference type="Proteomes" id="UP000654471">
    <property type="component" value="Unassembled WGS sequence"/>
</dbReference>
<dbReference type="EMBL" id="BMRP01000074">
    <property type="protein sequence ID" value="GGV01973.1"/>
    <property type="molecule type" value="Genomic_DNA"/>
</dbReference>
<proteinExistence type="predicted"/>
<evidence type="ECO:0000313" key="1">
    <source>
        <dbReference type="EMBL" id="GGV01973.1"/>
    </source>
</evidence>
<keyword evidence="2" id="KW-1185">Reference proteome</keyword>
<sequence>MERSSRSSEGAGQGVSFAEVVESLPQFLAFGFLAGFVAGEDPDAACFGEIVDRPVEQLPLR</sequence>
<name>A0ABQ2VP46_9ACTN</name>
<evidence type="ECO:0000313" key="2">
    <source>
        <dbReference type="Proteomes" id="UP000654471"/>
    </source>
</evidence>
<organism evidence="1 2">
    <name type="scientific">Streptomyces albospinus</name>
    <dbReference type="NCBI Taxonomy" id="285515"/>
    <lineage>
        <taxon>Bacteria</taxon>
        <taxon>Bacillati</taxon>
        <taxon>Actinomycetota</taxon>
        <taxon>Actinomycetes</taxon>
        <taxon>Kitasatosporales</taxon>
        <taxon>Streptomycetaceae</taxon>
        <taxon>Streptomyces</taxon>
    </lineage>
</organism>
<accession>A0ABQ2VP46</accession>
<protein>
    <submittedName>
        <fullName evidence="1">Uncharacterized protein</fullName>
    </submittedName>
</protein>
<comment type="caution">
    <text evidence="1">The sequence shown here is derived from an EMBL/GenBank/DDBJ whole genome shotgun (WGS) entry which is preliminary data.</text>
</comment>
<gene>
    <name evidence="1" type="ORF">GCM10010211_81640</name>
</gene>